<evidence type="ECO:0000256" key="6">
    <source>
        <dbReference type="ARBA" id="ARBA00023136"/>
    </source>
</evidence>
<feature type="transmembrane region" description="Helical" evidence="7">
    <location>
        <begin position="198"/>
        <end position="216"/>
    </location>
</feature>
<protein>
    <recommendedName>
        <fullName evidence="9">Paraquat-inducible protein A</fullName>
    </recommendedName>
</protein>
<feature type="transmembrane region" description="Helical" evidence="7">
    <location>
        <begin position="73"/>
        <end position="92"/>
    </location>
</feature>
<name>A0A0F9JUD6_9ZZZZ</name>
<dbReference type="AlphaFoldDB" id="A0A0F9JUD6"/>
<evidence type="ECO:0000256" key="4">
    <source>
        <dbReference type="ARBA" id="ARBA00022692"/>
    </source>
</evidence>
<evidence type="ECO:0000256" key="7">
    <source>
        <dbReference type="SAM" id="Phobius"/>
    </source>
</evidence>
<evidence type="ECO:0000256" key="2">
    <source>
        <dbReference type="ARBA" id="ARBA00022475"/>
    </source>
</evidence>
<dbReference type="InterPro" id="IPR007498">
    <property type="entry name" value="PqiA-like"/>
</dbReference>
<keyword evidence="4 7" id="KW-0812">Transmembrane</keyword>
<evidence type="ECO:0000256" key="3">
    <source>
        <dbReference type="ARBA" id="ARBA00022519"/>
    </source>
</evidence>
<keyword evidence="3" id="KW-0997">Cell inner membrane</keyword>
<reference evidence="8" key="1">
    <citation type="journal article" date="2015" name="Nature">
        <title>Complex archaea that bridge the gap between prokaryotes and eukaryotes.</title>
        <authorList>
            <person name="Spang A."/>
            <person name="Saw J.H."/>
            <person name="Jorgensen S.L."/>
            <person name="Zaremba-Niedzwiedzka K."/>
            <person name="Martijn J."/>
            <person name="Lind A.E."/>
            <person name="van Eijk R."/>
            <person name="Schleper C."/>
            <person name="Guy L."/>
            <person name="Ettema T.J."/>
        </authorList>
    </citation>
    <scope>NUCLEOTIDE SEQUENCE</scope>
</reference>
<accession>A0A0F9JUD6</accession>
<evidence type="ECO:0000256" key="5">
    <source>
        <dbReference type="ARBA" id="ARBA00022989"/>
    </source>
</evidence>
<feature type="transmembrane region" description="Helical" evidence="7">
    <location>
        <begin position="120"/>
        <end position="146"/>
    </location>
</feature>
<gene>
    <name evidence="8" type="ORF">LCGC14_1715610</name>
</gene>
<keyword evidence="5 7" id="KW-1133">Transmembrane helix</keyword>
<dbReference type="PANTHER" id="PTHR30462">
    <property type="entry name" value="INTERMEMBRANE TRANSPORT PROTEIN PQIB-RELATED"/>
    <property type="match status" value="1"/>
</dbReference>
<evidence type="ECO:0008006" key="9">
    <source>
        <dbReference type="Google" id="ProtNLM"/>
    </source>
</evidence>
<feature type="transmembrane region" description="Helical" evidence="7">
    <location>
        <begin position="167"/>
        <end position="186"/>
    </location>
</feature>
<dbReference type="EMBL" id="LAZR01015367">
    <property type="protein sequence ID" value="KKM13498.1"/>
    <property type="molecule type" value="Genomic_DNA"/>
</dbReference>
<keyword evidence="6 7" id="KW-0472">Membrane</keyword>
<dbReference type="Pfam" id="PF04403">
    <property type="entry name" value="PqiA"/>
    <property type="match status" value="1"/>
</dbReference>
<dbReference type="InterPro" id="IPR051800">
    <property type="entry name" value="PqiA-PqiB_transport"/>
</dbReference>
<feature type="non-terminal residue" evidence="8">
    <location>
        <position position="1"/>
    </location>
</feature>
<comment type="caution">
    <text evidence="8">The sequence shown here is derived from an EMBL/GenBank/DDBJ whole genome shotgun (WGS) entry which is preliminary data.</text>
</comment>
<dbReference type="GO" id="GO:0005886">
    <property type="term" value="C:plasma membrane"/>
    <property type="evidence" value="ECO:0007669"/>
    <property type="project" value="UniProtKB-SubCell"/>
</dbReference>
<keyword evidence="2" id="KW-1003">Cell membrane</keyword>
<evidence type="ECO:0000313" key="8">
    <source>
        <dbReference type="EMBL" id="KKM13498.1"/>
    </source>
</evidence>
<sequence>MRSIDDDWMWFAIAGEPRAPVSTQTGQPAAEQGLTGCPTCGLINELYTQGKQHCRRCGEGLHARAPKSIERTIALLLTATILYIPANLYPIMTTTTFGQPVKNTIMGGVIELIHHGSWPIAMVIFVASVLVPVAKLITLTWLCISVKKVKNSSQMARLKLYRITEFVGRWSMVDVFVVSILVALIHAGQLISVTPGPAALAFASVVIVTMLAAITFDSRLLWDESSSVKQPLRDERHD</sequence>
<organism evidence="8">
    <name type="scientific">marine sediment metagenome</name>
    <dbReference type="NCBI Taxonomy" id="412755"/>
    <lineage>
        <taxon>unclassified sequences</taxon>
        <taxon>metagenomes</taxon>
        <taxon>ecological metagenomes</taxon>
    </lineage>
</organism>
<comment type="subcellular location">
    <subcellularLocation>
        <location evidence="1">Cell inner membrane</location>
    </subcellularLocation>
</comment>
<dbReference type="PANTHER" id="PTHR30462:SF3">
    <property type="entry name" value="INTERMEMBRANE TRANSPORT PROTEIN PQIA"/>
    <property type="match status" value="1"/>
</dbReference>
<evidence type="ECO:0000256" key="1">
    <source>
        <dbReference type="ARBA" id="ARBA00004533"/>
    </source>
</evidence>
<proteinExistence type="predicted"/>